<reference evidence="3 4" key="1">
    <citation type="journal article" date="2011" name="Proc. Natl. Acad. Sci. U.S.A.">
        <title>Comparative genomics of xylose-fermenting fungi for enhanced biofuel production.</title>
        <authorList>
            <person name="Wohlbach D.J."/>
            <person name="Kuo A."/>
            <person name="Sato T.K."/>
            <person name="Potts K.M."/>
            <person name="Salamov A.A."/>
            <person name="LaButti K.M."/>
            <person name="Sun H."/>
            <person name="Clum A."/>
            <person name="Pangilinan J.L."/>
            <person name="Lindquist E.A."/>
            <person name="Lucas S."/>
            <person name="Lapidus A."/>
            <person name="Jin M."/>
            <person name="Gunawan C."/>
            <person name="Balan V."/>
            <person name="Dale B.E."/>
            <person name="Jeffries T.W."/>
            <person name="Zinkel R."/>
            <person name="Barry K.W."/>
            <person name="Grigoriev I.V."/>
            <person name="Gasch A.P."/>
        </authorList>
    </citation>
    <scope>NUCLEOTIDE SEQUENCE [LARGE SCALE GENOMIC DNA]</scope>
    <source>
        <strain evidence="4">NRRL Y-27907 / 11-Y1</strain>
    </source>
</reference>
<dbReference type="EMBL" id="GL996506">
    <property type="protein sequence ID" value="EGW30085.1"/>
    <property type="molecule type" value="Genomic_DNA"/>
</dbReference>
<keyword evidence="4" id="KW-1185">Reference proteome</keyword>
<feature type="coiled-coil region" evidence="1">
    <location>
        <begin position="216"/>
        <end position="243"/>
    </location>
</feature>
<gene>
    <name evidence="3" type="ORF">SPAPADRAFT_63710</name>
</gene>
<evidence type="ECO:0000256" key="1">
    <source>
        <dbReference type="SAM" id="Coils"/>
    </source>
</evidence>
<evidence type="ECO:0000313" key="4">
    <source>
        <dbReference type="Proteomes" id="UP000000709"/>
    </source>
</evidence>
<dbReference type="PROSITE" id="PS51360">
    <property type="entry name" value="PLUS3"/>
    <property type="match status" value="1"/>
</dbReference>
<dbReference type="RefSeq" id="XP_007377851.1">
    <property type="nucleotide sequence ID" value="XM_007377789.1"/>
</dbReference>
<dbReference type="HOGENOM" id="CLU_1031206_0_0_1"/>
<protein>
    <recommendedName>
        <fullName evidence="2">Plus3 domain-containing protein</fullName>
    </recommendedName>
</protein>
<dbReference type="Proteomes" id="UP000000709">
    <property type="component" value="Unassembled WGS sequence"/>
</dbReference>
<organism evidence="4">
    <name type="scientific">Spathaspora passalidarum (strain NRRL Y-27907 / 11-Y1)</name>
    <dbReference type="NCBI Taxonomy" id="619300"/>
    <lineage>
        <taxon>Eukaryota</taxon>
        <taxon>Fungi</taxon>
        <taxon>Dikarya</taxon>
        <taxon>Ascomycota</taxon>
        <taxon>Saccharomycotina</taxon>
        <taxon>Pichiomycetes</taxon>
        <taxon>Debaryomycetaceae</taxon>
        <taxon>Spathaspora</taxon>
    </lineage>
</organism>
<dbReference type="InterPro" id="IPR036128">
    <property type="entry name" value="Plus3-like_sf"/>
</dbReference>
<dbReference type="SUPFAM" id="SSF159042">
    <property type="entry name" value="Plus3-like"/>
    <property type="match status" value="1"/>
</dbReference>
<dbReference type="STRING" id="619300.G3AV11"/>
<dbReference type="AlphaFoldDB" id="G3AV11"/>
<dbReference type="Pfam" id="PF03126">
    <property type="entry name" value="Plus-3"/>
    <property type="match status" value="1"/>
</dbReference>
<accession>G3AV11</accession>
<evidence type="ECO:0000259" key="2">
    <source>
        <dbReference type="PROSITE" id="PS51360"/>
    </source>
</evidence>
<sequence length="270" mass="31274">MVKISDVKSIPEKSYRLNNSNCDLFLTVSQNRQQTKDFPISVFSDSPISQDEFNRYLDELKKTNESIDYLDDVNDKFEQLQQFFNKGMSDKDINEMLARKKKLQDQKGISGYDAVATKAKLMDELKIAKQQGHTTKVRDLINRLKNIDSILNEQTNSNAGSDSYSSMSKINERNRKLNQTNIRKAEIKSRNIGQVTDDGDPFSRLKTVTRMFYQEIINEENEKALKEANYQQLLEEKTKQEEKIASSTYRDLGEMDKLIKGLDLELEVAW</sequence>
<dbReference type="OMA" id="TRIFYQD"/>
<dbReference type="KEGG" id="spaa:SPAPADRAFT_63710"/>
<keyword evidence="1" id="KW-0175">Coiled coil</keyword>
<dbReference type="InParanoid" id="G3AV11"/>
<dbReference type="InterPro" id="IPR004343">
    <property type="entry name" value="Plus-3_dom"/>
</dbReference>
<dbReference type="eggNOG" id="KOG2402">
    <property type="taxonomic scope" value="Eukaryota"/>
</dbReference>
<feature type="domain" description="Plus3" evidence="2">
    <location>
        <begin position="1"/>
        <end position="85"/>
    </location>
</feature>
<dbReference type="GO" id="GO:0003677">
    <property type="term" value="F:DNA binding"/>
    <property type="evidence" value="ECO:0007669"/>
    <property type="project" value="InterPro"/>
</dbReference>
<dbReference type="GeneID" id="18874877"/>
<dbReference type="OrthoDB" id="166375at2759"/>
<name>G3AV11_SPAPN</name>
<dbReference type="Gene3D" id="3.90.70.200">
    <property type="entry name" value="Plus-3 domain"/>
    <property type="match status" value="1"/>
</dbReference>
<proteinExistence type="predicted"/>
<evidence type="ECO:0000313" key="3">
    <source>
        <dbReference type="EMBL" id="EGW30085.1"/>
    </source>
</evidence>